<dbReference type="RefSeq" id="NP_050876.1">
    <property type="nucleotide sequence ID" value="NC_000927.1"/>
</dbReference>
<feature type="compositionally biased region" description="Basic and acidic residues" evidence="1">
    <location>
        <begin position="509"/>
        <end position="523"/>
    </location>
</feature>
<keyword evidence="2" id="KW-0934">Plastid</keyword>
<geneLocation type="chloroplast" evidence="2"/>
<evidence type="ECO:0000256" key="1">
    <source>
        <dbReference type="SAM" id="MobiDB-lite"/>
    </source>
</evidence>
<feature type="compositionally biased region" description="Acidic residues" evidence="1">
    <location>
        <begin position="525"/>
        <end position="569"/>
    </location>
</feature>
<reference evidence="2" key="1">
    <citation type="journal article" date="1999" name="Proc. Natl. Acad. Sci. U.S.A.">
        <title>The complete chloroplast DNA sequence of the green alga Nephroselmis olivacea: insights into the architecture of ancestral chloroplast genomes.</title>
        <authorList>
            <person name="Turmel M."/>
            <person name="Otis C."/>
            <person name="Lemieux C."/>
        </authorList>
    </citation>
    <scope>NUCLEOTIDE SEQUENCE [LARGE SCALE GENOMIC DNA]</scope>
    <source>
        <strain>NIES-484</strain>
    </source>
</reference>
<dbReference type="GeneID" id="1496866"/>
<keyword evidence="2" id="KW-0150">Chloroplast</keyword>
<dbReference type="EMBL" id="AF137379">
    <property type="protein sequence ID" value="AAD54847.1"/>
    <property type="molecule type" value="Genomic_DNA"/>
</dbReference>
<feature type="compositionally biased region" description="Basic and acidic residues" evidence="1">
    <location>
        <begin position="571"/>
        <end position="580"/>
    </location>
</feature>
<organism evidence="2">
    <name type="scientific">Nephroselmis olivacea</name>
    <name type="common">Green alga</name>
    <dbReference type="NCBI Taxonomy" id="31312"/>
    <lineage>
        <taxon>Eukaryota</taxon>
        <taxon>Viridiplantae</taxon>
        <taxon>Chlorophyta</taxon>
        <taxon>Nephroselmidophyceae</taxon>
        <taxon>Nephroselmidales</taxon>
        <taxon>Nephroselmidaceae</taxon>
        <taxon>Nephroselmis</taxon>
    </lineage>
</organism>
<proteinExistence type="predicted"/>
<feature type="region of interest" description="Disordered" evidence="1">
    <location>
        <begin position="478"/>
        <end position="580"/>
    </location>
</feature>
<name>Q9TKW9_NEPOL</name>
<accession>Q9TKW9</accession>
<dbReference type="AlphaFoldDB" id="Q9TKW9"/>
<sequence>MSQHLDENLDEFPGKLSSSKCLQNSIYLTSLEKLNLNKNDPANRIRQLVETTHRSHQLHQNSWIVPQAQVLGAWLTDESSLASSDRLSADVQVQSDSFKLPTVYKREYALDSFKIPTVYKHDYTVDEFTIPNVYTREYTLFMPRVQNDHLPRNFVREYVPSSTEYDRTPKKVLRFLFQADSEVGFPQVGDQYPGESFPVSIPYSDLGAARLAHSMQRRNALVANETHELAPIVADRAMSRYRYPDMDTDQIRFLWLRQCLFGTQKVRRRVRTNFGVYRTLPRFQPTVTPLDMQKPSAPGFSKTLVQWLAFVGNEGDLSYSKLPASLVNLDVLHPEKLDQLDIDELKKLTKPKWEEQYKKPLFDILTFSGNGQQSNGQSTSKLSVFHQKFDDIDELLEDGFLSQPLAQNLRRATSDLELETTSEEQEVLAEQEFRQREIEIDEEVRQARDYKIQQFEILHQVKLGPDLYPIIDPNAENQGLDWKTQKPPLPQEDEEQLLVTSESETEPIAESKTEGMAESKTEGMAESETEGMAESETEGMAEPETEGMAEPETEGMAEPETEGMAEPETEGTPKAEKKKSPLELFHEELEEDRIVAAYNKYVRAATHVAKLGNIKSIVQIQNGVTVASKYREIQHNLRNHFAEVDWIELEPLRPRRIFEWAEGAGDDIRDY</sequence>
<protein>
    <submittedName>
        <fullName evidence="2">Uncharacterized protein</fullName>
    </submittedName>
</protein>
<evidence type="ECO:0000313" key="2">
    <source>
        <dbReference type="EMBL" id="AAD54847.1"/>
    </source>
</evidence>